<sequence length="253" mass="28781">MPFVLDPVHGFHLYGYGLGYDSSKDDYKVVMLSLYDAESVSVSVSKSESSTLSGITTVVVYSHKTNAWRRIQDSHYVLDVTSSGVYYNGCLHWLCWRDGLYVMVAFNWADEIFREVTLPASFVHNEFAYYRMLIVGDCLCLVDKRSSIVWMMEEYRVTPSWTKIMICIRNMPLLCVLGLFAEEEFVLKIKGKIIQRLGKDILVVYNPKQGTVRDIVVHGLPTEFRLGAPMSRALSLLTYVIMVEGLGSKVKLS</sequence>
<reference evidence="1" key="1">
    <citation type="submission" date="2022-02" db="EMBL/GenBank/DDBJ databases">
        <title>Plant Genome Project.</title>
        <authorList>
            <person name="Zhang R.-G."/>
        </authorList>
    </citation>
    <scope>NUCLEOTIDE SEQUENCE</scope>
    <source>
        <strain evidence="1">AT1</strain>
    </source>
</reference>
<evidence type="ECO:0000313" key="1">
    <source>
        <dbReference type="EMBL" id="KAI8567779.1"/>
    </source>
</evidence>
<proteinExistence type="predicted"/>
<dbReference type="EMBL" id="CM046389">
    <property type="protein sequence ID" value="KAI8567779.1"/>
    <property type="molecule type" value="Genomic_DNA"/>
</dbReference>
<gene>
    <name evidence="1" type="ORF">RHMOL_Rhmol02G0148300</name>
</gene>
<protein>
    <submittedName>
        <fullName evidence="1">Uncharacterized protein</fullName>
    </submittedName>
</protein>
<keyword evidence="2" id="KW-1185">Reference proteome</keyword>
<organism evidence="1 2">
    <name type="scientific">Rhododendron molle</name>
    <name type="common">Chinese azalea</name>
    <name type="synonym">Azalea mollis</name>
    <dbReference type="NCBI Taxonomy" id="49168"/>
    <lineage>
        <taxon>Eukaryota</taxon>
        <taxon>Viridiplantae</taxon>
        <taxon>Streptophyta</taxon>
        <taxon>Embryophyta</taxon>
        <taxon>Tracheophyta</taxon>
        <taxon>Spermatophyta</taxon>
        <taxon>Magnoliopsida</taxon>
        <taxon>eudicotyledons</taxon>
        <taxon>Gunneridae</taxon>
        <taxon>Pentapetalae</taxon>
        <taxon>asterids</taxon>
        <taxon>Ericales</taxon>
        <taxon>Ericaceae</taxon>
        <taxon>Ericoideae</taxon>
        <taxon>Rhodoreae</taxon>
        <taxon>Rhododendron</taxon>
    </lineage>
</organism>
<comment type="caution">
    <text evidence="1">The sequence shown here is derived from an EMBL/GenBank/DDBJ whole genome shotgun (WGS) entry which is preliminary data.</text>
</comment>
<accession>A0ACC0PRL5</accession>
<dbReference type="Proteomes" id="UP001062846">
    <property type="component" value="Chromosome 2"/>
</dbReference>
<name>A0ACC0PRL5_RHOML</name>
<evidence type="ECO:0000313" key="2">
    <source>
        <dbReference type="Proteomes" id="UP001062846"/>
    </source>
</evidence>